<feature type="chain" id="PRO_5011247232" description="Matrixin" evidence="1">
    <location>
        <begin position="30"/>
        <end position="204"/>
    </location>
</feature>
<dbReference type="InterPro" id="IPR024079">
    <property type="entry name" value="MetalloPept_cat_dom_sf"/>
</dbReference>
<dbReference type="AlphaFoldDB" id="A0A239X163"/>
<dbReference type="SUPFAM" id="SSF55486">
    <property type="entry name" value="Metalloproteases ('zincins'), catalytic domain"/>
    <property type="match status" value="1"/>
</dbReference>
<reference evidence="2 3" key="1">
    <citation type="submission" date="2017-06" db="EMBL/GenBank/DDBJ databases">
        <authorList>
            <consortium name="Pathogen Informatics"/>
        </authorList>
    </citation>
    <scope>NUCLEOTIDE SEQUENCE [LARGE SCALE GENOMIC DNA]</scope>
    <source>
        <strain evidence="2 3">NCTC11865</strain>
    </source>
</reference>
<sequence>MKISKILTGGILTTLAAASAVVTAPFANAIGGDGKPPIPAATCRAIVSAANAGEPVPDPSILHDSDSIPAYLKDGRLDFVVQKDFPYRKELDAAVAEWNEALKGKVVLAETTTATDQTISVRYDPVPDSYVLAQASPSHRYLSVHVTSYLYPDAIRATIAHEFGHLLGIRHTCDHTLMAGSMHRHPSAHVTATDVASVLQGQFD</sequence>
<dbReference type="KEGG" id="cgrn:4412665_01845"/>
<dbReference type="EMBL" id="LT906441">
    <property type="protein sequence ID" value="SNV39943.1"/>
    <property type="molecule type" value="Genomic_DNA"/>
</dbReference>
<evidence type="ECO:0008006" key="4">
    <source>
        <dbReference type="Google" id="ProtNLM"/>
    </source>
</evidence>
<organism evidence="2 3">
    <name type="scientific">Cutibacterium granulosum</name>
    <dbReference type="NCBI Taxonomy" id="33011"/>
    <lineage>
        <taxon>Bacteria</taxon>
        <taxon>Bacillati</taxon>
        <taxon>Actinomycetota</taxon>
        <taxon>Actinomycetes</taxon>
        <taxon>Propionibacteriales</taxon>
        <taxon>Propionibacteriaceae</taxon>
        <taxon>Cutibacterium</taxon>
    </lineage>
</organism>
<protein>
    <recommendedName>
        <fullName evidence="4">Matrixin</fullName>
    </recommendedName>
</protein>
<evidence type="ECO:0000256" key="1">
    <source>
        <dbReference type="SAM" id="SignalP"/>
    </source>
</evidence>
<dbReference type="GeneID" id="85154379"/>
<name>A0A239X163_9ACTN</name>
<evidence type="ECO:0000313" key="2">
    <source>
        <dbReference type="EMBL" id="SNV39943.1"/>
    </source>
</evidence>
<feature type="signal peptide" evidence="1">
    <location>
        <begin position="1"/>
        <end position="29"/>
    </location>
</feature>
<dbReference type="eggNOG" id="ENOG5030JE3">
    <property type="taxonomic scope" value="Bacteria"/>
</dbReference>
<dbReference type="GO" id="GO:0008237">
    <property type="term" value="F:metallopeptidase activity"/>
    <property type="evidence" value="ECO:0007669"/>
    <property type="project" value="InterPro"/>
</dbReference>
<proteinExistence type="predicted"/>
<gene>
    <name evidence="2" type="ORF">SAMEA4412665_01845</name>
</gene>
<keyword evidence="1" id="KW-0732">Signal</keyword>
<accession>A0A239X163</accession>
<dbReference type="Proteomes" id="UP000215332">
    <property type="component" value="Chromosome 1"/>
</dbReference>
<dbReference type="RefSeq" id="WP_021106269.1">
    <property type="nucleotide sequence ID" value="NZ_AP026710.1"/>
</dbReference>
<evidence type="ECO:0000313" key="3">
    <source>
        <dbReference type="Proteomes" id="UP000215332"/>
    </source>
</evidence>
<dbReference type="Gene3D" id="3.40.390.10">
    <property type="entry name" value="Collagenase (Catalytic Domain)"/>
    <property type="match status" value="1"/>
</dbReference>